<sequence length="210" mass="23921">MKRLILGSLCLATLATACAPQVADNEYLMTGTVTEVPDSAIVSLYTQNGNLLKETARDTIIGGRFELRDTLSTLQPLSLMVAGEGFPNTWLNVWVAPGQHIKVSGNGRLFPLWNVKSDIAEQQEENRFVDYTREQKRQILAYNAQETIFFTQMFSKEHREDESFQKAMWNKVDSVRKLSAPFEFESARREVELMKTTPVSLPWLDRLESN</sequence>
<reference evidence="2" key="2">
    <citation type="submission" date="2021-04" db="EMBL/GenBank/DDBJ databases">
        <authorList>
            <person name="Gilroy R."/>
        </authorList>
    </citation>
    <scope>NUCLEOTIDE SEQUENCE</scope>
    <source>
        <strain evidence="2">Gambia2-208</strain>
    </source>
</reference>
<name>A0A9D1ZGJ2_9BACE</name>
<reference evidence="2" key="1">
    <citation type="journal article" date="2021" name="PeerJ">
        <title>Extensive microbial diversity within the chicken gut microbiome revealed by metagenomics and culture.</title>
        <authorList>
            <person name="Gilroy R."/>
            <person name="Ravi A."/>
            <person name="Getino M."/>
            <person name="Pursley I."/>
            <person name="Horton D.L."/>
            <person name="Alikhan N.F."/>
            <person name="Baker D."/>
            <person name="Gharbi K."/>
            <person name="Hall N."/>
            <person name="Watson M."/>
            <person name="Adriaenssens E.M."/>
            <person name="Foster-Nyarko E."/>
            <person name="Jarju S."/>
            <person name="Secka A."/>
            <person name="Antonio M."/>
            <person name="Oren A."/>
            <person name="Chaudhuri R.R."/>
            <person name="La Ragione R."/>
            <person name="Hildebrand F."/>
            <person name="Pallen M.J."/>
        </authorList>
    </citation>
    <scope>NUCLEOTIDE SEQUENCE</scope>
    <source>
        <strain evidence="2">Gambia2-208</strain>
    </source>
</reference>
<dbReference type="PROSITE" id="PS51257">
    <property type="entry name" value="PROKAR_LIPOPROTEIN"/>
    <property type="match status" value="1"/>
</dbReference>
<dbReference type="EMBL" id="DXCV01000014">
    <property type="protein sequence ID" value="HIY87376.1"/>
    <property type="molecule type" value="Genomic_DNA"/>
</dbReference>
<gene>
    <name evidence="2" type="ORF">H9824_01565</name>
</gene>
<keyword evidence="1" id="KW-0732">Signal</keyword>
<accession>A0A9D1ZGJ2</accession>
<dbReference type="Proteomes" id="UP000886851">
    <property type="component" value="Unassembled WGS sequence"/>
</dbReference>
<evidence type="ECO:0000256" key="1">
    <source>
        <dbReference type="SAM" id="SignalP"/>
    </source>
</evidence>
<comment type="caution">
    <text evidence="2">The sequence shown here is derived from an EMBL/GenBank/DDBJ whole genome shotgun (WGS) entry which is preliminary data.</text>
</comment>
<evidence type="ECO:0000313" key="2">
    <source>
        <dbReference type="EMBL" id="HIY87376.1"/>
    </source>
</evidence>
<feature type="chain" id="PRO_5039213497" description="DUF4369 domain-containing protein" evidence="1">
    <location>
        <begin position="20"/>
        <end position="210"/>
    </location>
</feature>
<feature type="non-terminal residue" evidence="2">
    <location>
        <position position="210"/>
    </location>
</feature>
<evidence type="ECO:0008006" key="4">
    <source>
        <dbReference type="Google" id="ProtNLM"/>
    </source>
</evidence>
<protein>
    <recommendedName>
        <fullName evidence="4">DUF4369 domain-containing protein</fullName>
    </recommendedName>
</protein>
<dbReference type="AlphaFoldDB" id="A0A9D1ZGJ2"/>
<feature type="signal peptide" evidence="1">
    <location>
        <begin position="1"/>
        <end position="19"/>
    </location>
</feature>
<evidence type="ECO:0000313" key="3">
    <source>
        <dbReference type="Proteomes" id="UP000886851"/>
    </source>
</evidence>
<organism evidence="2 3">
    <name type="scientific">Candidatus Bacteroides pullicola</name>
    <dbReference type="NCBI Taxonomy" id="2838475"/>
    <lineage>
        <taxon>Bacteria</taxon>
        <taxon>Pseudomonadati</taxon>
        <taxon>Bacteroidota</taxon>
        <taxon>Bacteroidia</taxon>
        <taxon>Bacteroidales</taxon>
        <taxon>Bacteroidaceae</taxon>
        <taxon>Bacteroides</taxon>
    </lineage>
</organism>
<proteinExistence type="predicted"/>